<comment type="caution">
    <text evidence="2">The sequence shown here is derived from an EMBL/GenBank/DDBJ whole genome shotgun (WGS) entry which is preliminary data.</text>
</comment>
<proteinExistence type="predicted"/>
<evidence type="ECO:0000256" key="1">
    <source>
        <dbReference type="SAM" id="MobiDB-lite"/>
    </source>
</evidence>
<accession>A0A444WZQ4</accession>
<dbReference type="PANTHER" id="PTHR31973:SF189">
    <property type="entry name" value="TRANSPOSASE, MUDR, PLANT, MULE TRANSPOSASE DOMAIN PROTEIN-RELATED"/>
    <property type="match status" value="1"/>
</dbReference>
<dbReference type="PANTHER" id="PTHR31973">
    <property type="entry name" value="POLYPROTEIN, PUTATIVE-RELATED"/>
    <property type="match status" value="1"/>
</dbReference>
<feature type="compositionally biased region" description="Low complexity" evidence="1">
    <location>
        <begin position="180"/>
        <end position="200"/>
    </location>
</feature>
<dbReference type="Proteomes" id="UP000289738">
    <property type="component" value="Chromosome B10"/>
</dbReference>
<feature type="compositionally biased region" description="Pro residues" evidence="1">
    <location>
        <begin position="166"/>
        <end position="179"/>
    </location>
</feature>
<keyword evidence="3" id="KW-1185">Reference proteome</keyword>
<reference evidence="2 3" key="1">
    <citation type="submission" date="2019-01" db="EMBL/GenBank/DDBJ databases">
        <title>Sequencing of cultivated peanut Arachis hypogaea provides insights into genome evolution and oil improvement.</title>
        <authorList>
            <person name="Chen X."/>
        </authorList>
    </citation>
    <scope>NUCLEOTIDE SEQUENCE [LARGE SCALE GENOMIC DNA]</scope>
    <source>
        <strain evidence="3">cv. Fuhuasheng</strain>
        <tissue evidence="2">Leaves</tissue>
    </source>
</reference>
<dbReference type="AlphaFoldDB" id="A0A444WZQ4"/>
<sequence>MKKIKKINEEAWNYLNKWPMDSWTKSAFSHAPKLDNICNNACEVFNARIKEARAKPIITLLKEVRIFVMRTIAKNKVKLANHVKKLPPMVQSRLDKIRKESKSWMPIWTGDDEYEKFEVHGHPTNMVVDLGKRLCTYQFWMLTAAAAAAAKAKPNAQGNVDQAPTQAPPDAPAQAPPEAPSQAAPEAPAQAPAPVDVQDPPARPSKLQTKKRSSTPPSGSVTMDPLQGASSATSSRLVNFLKIVPTPGFKPPRKKK</sequence>
<dbReference type="EMBL" id="SDMP01000020">
    <property type="protein sequence ID" value="RYQ82832.1"/>
    <property type="molecule type" value="Genomic_DNA"/>
</dbReference>
<organism evidence="2 3">
    <name type="scientific">Arachis hypogaea</name>
    <name type="common">Peanut</name>
    <dbReference type="NCBI Taxonomy" id="3818"/>
    <lineage>
        <taxon>Eukaryota</taxon>
        <taxon>Viridiplantae</taxon>
        <taxon>Streptophyta</taxon>
        <taxon>Embryophyta</taxon>
        <taxon>Tracheophyta</taxon>
        <taxon>Spermatophyta</taxon>
        <taxon>Magnoliopsida</taxon>
        <taxon>eudicotyledons</taxon>
        <taxon>Gunneridae</taxon>
        <taxon>Pentapetalae</taxon>
        <taxon>rosids</taxon>
        <taxon>fabids</taxon>
        <taxon>Fabales</taxon>
        <taxon>Fabaceae</taxon>
        <taxon>Papilionoideae</taxon>
        <taxon>50 kb inversion clade</taxon>
        <taxon>dalbergioids sensu lato</taxon>
        <taxon>Dalbergieae</taxon>
        <taxon>Pterocarpus clade</taxon>
        <taxon>Arachis</taxon>
    </lineage>
</organism>
<evidence type="ECO:0000313" key="3">
    <source>
        <dbReference type="Proteomes" id="UP000289738"/>
    </source>
</evidence>
<protein>
    <submittedName>
        <fullName evidence="2">Uncharacterized protein</fullName>
    </submittedName>
</protein>
<feature type="region of interest" description="Disordered" evidence="1">
    <location>
        <begin position="155"/>
        <end position="233"/>
    </location>
</feature>
<name>A0A444WZQ4_ARAHY</name>
<evidence type="ECO:0000313" key="2">
    <source>
        <dbReference type="EMBL" id="RYQ82832.1"/>
    </source>
</evidence>
<gene>
    <name evidence="2" type="ORF">Ahy_B10g101400</name>
</gene>